<gene>
    <name evidence="5" type="ORF">ACFQ11_13580</name>
</gene>
<dbReference type="SMART" id="SM00347">
    <property type="entry name" value="HTH_MARR"/>
    <property type="match status" value="1"/>
</dbReference>
<reference evidence="6" key="1">
    <citation type="journal article" date="2019" name="Int. J. Syst. Evol. Microbiol.">
        <title>The Global Catalogue of Microorganisms (GCM) 10K type strain sequencing project: providing services to taxonomists for standard genome sequencing and annotation.</title>
        <authorList>
            <consortium name="The Broad Institute Genomics Platform"/>
            <consortium name="The Broad Institute Genome Sequencing Center for Infectious Disease"/>
            <person name="Wu L."/>
            <person name="Ma J."/>
        </authorList>
    </citation>
    <scope>NUCLEOTIDE SEQUENCE [LARGE SCALE GENOMIC DNA]</scope>
    <source>
        <strain evidence="6">JCM 31202</strain>
    </source>
</reference>
<dbReference type="Gene3D" id="1.10.10.10">
    <property type="entry name" value="Winged helix-like DNA-binding domain superfamily/Winged helix DNA-binding domain"/>
    <property type="match status" value="1"/>
</dbReference>
<evidence type="ECO:0000256" key="2">
    <source>
        <dbReference type="ARBA" id="ARBA00023125"/>
    </source>
</evidence>
<evidence type="ECO:0000313" key="5">
    <source>
        <dbReference type="EMBL" id="MFD0901426.1"/>
    </source>
</evidence>
<keyword evidence="3" id="KW-0804">Transcription</keyword>
<dbReference type="InterPro" id="IPR036390">
    <property type="entry name" value="WH_DNA-bd_sf"/>
</dbReference>
<organism evidence="5 6">
    <name type="scientific">Actinomadura sediminis</name>
    <dbReference type="NCBI Taxonomy" id="1038904"/>
    <lineage>
        <taxon>Bacteria</taxon>
        <taxon>Bacillati</taxon>
        <taxon>Actinomycetota</taxon>
        <taxon>Actinomycetes</taxon>
        <taxon>Streptosporangiales</taxon>
        <taxon>Thermomonosporaceae</taxon>
        <taxon>Actinomadura</taxon>
    </lineage>
</organism>
<dbReference type="PANTHER" id="PTHR42756:SF1">
    <property type="entry name" value="TRANSCRIPTIONAL REPRESSOR OF EMRAB OPERON"/>
    <property type="match status" value="1"/>
</dbReference>
<keyword evidence="2" id="KW-0238">DNA-binding</keyword>
<comment type="caution">
    <text evidence="5">The sequence shown here is derived from an EMBL/GenBank/DDBJ whole genome shotgun (WGS) entry which is preliminary data.</text>
</comment>
<keyword evidence="6" id="KW-1185">Reference proteome</keyword>
<dbReference type="InterPro" id="IPR036388">
    <property type="entry name" value="WH-like_DNA-bd_sf"/>
</dbReference>
<sequence length="178" mass="18848">MDPLVTGIKERWDGQGLRGDPGPFMAICAVARLNQLLRKALDEELGRFDLGRTGYAVLTTLALIDSGQAGLSTLGRWLMVHPTTVTLTVDQLRADGLVDRVPHPRDRRAALVQITAKGRERVNEANLALEAPGGPLAGLAGDGHGRLFEALQAARVAVGDLEFFGDADGGDPHGAAQP</sequence>
<evidence type="ECO:0000259" key="4">
    <source>
        <dbReference type="PROSITE" id="PS50995"/>
    </source>
</evidence>
<dbReference type="PROSITE" id="PS50995">
    <property type="entry name" value="HTH_MARR_2"/>
    <property type="match status" value="1"/>
</dbReference>
<proteinExistence type="predicted"/>
<evidence type="ECO:0000256" key="1">
    <source>
        <dbReference type="ARBA" id="ARBA00023015"/>
    </source>
</evidence>
<dbReference type="SUPFAM" id="SSF46785">
    <property type="entry name" value="Winged helix' DNA-binding domain"/>
    <property type="match status" value="1"/>
</dbReference>
<feature type="domain" description="HTH marR-type" evidence="4">
    <location>
        <begin position="23"/>
        <end position="156"/>
    </location>
</feature>
<dbReference type="RefSeq" id="WP_378298645.1">
    <property type="nucleotide sequence ID" value="NZ_JBHTJA010000020.1"/>
</dbReference>
<accession>A0ABW3ER36</accession>
<dbReference type="InterPro" id="IPR000835">
    <property type="entry name" value="HTH_MarR-typ"/>
</dbReference>
<keyword evidence="1" id="KW-0805">Transcription regulation</keyword>
<evidence type="ECO:0000256" key="3">
    <source>
        <dbReference type="ARBA" id="ARBA00023163"/>
    </source>
</evidence>
<dbReference type="PANTHER" id="PTHR42756">
    <property type="entry name" value="TRANSCRIPTIONAL REGULATOR, MARR"/>
    <property type="match status" value="1"/>
</dbReference>
<name>A0ABW3ER36_9ACTN</name>
<dbReference type="Pfam" id="PF01047">
    <property type="entry name" value="MarR"/>
    <property type="match status" value="1"/>
</dbReference>
<protein>
    <submittedName>
        <fullName evidence="5">MarR family winged helix-turn-helix transcriptional regulator</fullName>
    </submittedName>
</protein>
<dbReference type="EMBL" id="JBHTJA010000020">
    <property type="protein sequence ID" value="MFD0901426.1"/>
    <property type="molecule type" value="Genomic_DNA"/>
</dbReference>
<evidence type="ECO:0000313" key="6">
    <source>
        <dbReference type="Proteomes" id="UP001596972"/>
    </source>
</evidence>
<dbReference type="Proteomes" id="UP001596972">
    <property type="component" value="Unassembled WGS sequence"/>
</dbReference>